<dbReference type="EMBL" id="KL363267">
    <property type="protein sequence ID" value="KFD49602.1"/>
    <property type="molecule type" value="Genomic_DNA"/>
</dbReference>
<keyword evidence="3" id="KW-1185">Reference proteome</keyword>
<sequence length="61" mass="6816">MSQSTSEGKERGNQGCKCCELTLSMHADAAPLHQSFDEEERSNVNIKDEFICNSSMLFRSS</sequence>
<evidence type="ECO:0000313" key="1">
    <source>
        <dbReference type="EMBL" id="KFD49602.1"/>
    </source>
</evidence>
<name>A0A085NL19_9BILA</name>
<dbReference type="Proteomes" id="UP000030764">
    <property type="component" value="Unassembled WGS sequence"/>
</dbReference>
<protein>
    <submittedName>
        <fullName evidence="2">Uncharacterized protein</fullName>
    </submittedName>
</protein>
<reference evidence="2 3" key="1">
    <citation type="journal article" date="2014" name="Nat. Genet.">
        <title>Genome and transcriptome of the porcine whipworm Trichuris suis.</title>
        <authorList>
            <person name="Jex A.R."/>
            <person name="Nejsum P."/>
            <person name="Schwarz E.M."/>
            <person name="Hu L."/>
            <person name="Young N.D."/>
            <person name="Hall R.S."/>
            <person name="Korhonen P.K."/>
            <person name="Liao S."/>
            <person name="Thamsborg S."/>
            <person name="Xia J."/>
            <person name="Xu P."/>
            <person name="Wang S."/>
            <person name="Scheerlinck J.P."/>
            <person name="Hofmann A."/>
            <person name="Sternberg P.W."/>
            <person name="Wang J."/>
            <person name="Gasser R.B."/>
        </authorList>
    </citation>
    <scope>NUCLEOTIDE SEQUENCE [LARGE SCALE GENOMIC DNA]</scope>
    <source>
        <strain evidence="2">DCEP-RM93F</strain>
        <strain evidence="1">DCEP-RM93M</strain>
    </source>
</reference>
<evidence type="ECO:0000313" key="2">
    <source>
        <dbReference type="EMBL" id="KFD70165.1"/>
    </source>
</evidence>
<accession>A0A085NL19</accession>
<gene>
    <name evidence="1" type="ORF">M513_09545</name>
    <name evidence="2" type="ORF">M514_09545</name>
</gene>
<evidence type="ECO:0000313" key="3">
    <source>
        <dbReference type="Proteomes" id="UP000030764"/>
    </source>
</evidence>
<dbReference type="EMBL" id="KL367490">
    <property type="protein sequence ID" value="KFD70165.1"/>
    <property type="molecule type" value="Genomic_DNA"/>
</dbReference>
<organism evidence="2">
    <name type="scientific">Trichuris suis</name>
    <name type="common">pig whipworm</name>
    <dbReference type="NCBI Taxonomy" id="68888"/>
    <lineage>
        <taxon>Eukaryota</taxon>
        <taxon>Metazoa</taxon>
        <taxon>Ecdysozoa</taxon>
        <taxon>Nematoda</taxon>
        <taxon>Enoplea</taxon>
        <taxon>Dorylaimia</taxon>
        <taxon>Trichinellida</taxon>
        <taxon>Trichuridae</taxon>
        <taxon>Trichuris</taxon>
    </lineage>
</organism>
<dbReference type="Proteomes" id="UP000030758">
    <property type="component" value="Unassembled WGS sequence"/>
</dbReference>
<proteinExistence type="predicted"/>
<dbReference type="AlphaFoldDB" id="A0A085NL19"/>